<evidence type="ECO:0000256" key="1">
    <source>
        <dbReference type="ARBA" id="ARBA00004571"/>
    </source>
</evidence>
<organism evidence="13 14">
    <name type="scientific">Parabacteroides goldsteinii</name>
    <dbReference type="NCBI Taxonomy" id="328812"/>
    <lineage>
        <taxon>Bacteria</taxon>
        <taxon>Pseudomonadati</taxon>
        <taxon>Bacteroidota</taxon>
        <taxon>Bacteroidia</taxon>
        <taxon>Bacteroidales</taxon>
        <taxon>Tannerellaceae</taxon>
        <taxon>Parabacteroides</taxon>
    </lineage>
</organism>
<dbReference type="Pfam" id="PF00593">
    <property type="entry name" value="TonB_dep_Rec_b-barrel"/>
    <property type="match status" value="1"/>
</dbReference>
<evidence type="ECO:0000256" key="8">
    <source>
        <dbReference type="ARBA" id="ARBA00023136"/>
    </source>
</evidence>
<reference evidence="13 14" key="1">
    <citation type="submission" date="2015-06" db="EMBL/GenBank/DDBJ databases">
        <title>Draft Genome Sequence of Parabacteroides goldsteinii with Putative Novel Metallo-Beta-Lactamases Isolated from a Blood Culture from a Human Patient.</title>
        <authorList>
            <person name="Krogh T.J."/>
            <person name="Agergaard C.N."/>
            <person name="Moller-Jensen J."/>
            <person name="Justesen U.S."/>
        </authorList>
    </citation>
    <scope>NUCLEOTIDE SEQUENCE [LARGE SCALE GENOMIC DNA]</scope>
    <source>
        <strain evidence="13 14">910340</strain>
    </source>
</reference>
<keyword evidence="7 11" id="KW-0798">TonB box</keyword>
<keyword evidence="4" id="KW-0406">Ion transport</keyword>
<dbReference type="Gene3D" id="2.60.40.1120">
    <property type="entry name" value="Carboxypeptidase-like, regulatory domain"/>
    <property type="match status" value="1"/>
</dbReference>
<dbReference type="InterPro" id="IPR023997">
    <property type="entry name" value="TonB-dep_OMP_SusC/RagA_CS"/>
</dbReference>
<keyword evidence="6" id="KW-0408">Iron</keyword>
<dbReference type="FunFam" id="2.60.40.1120:FF:000003">
    <property type="entry name" value="Outer membrane protein Omp121"/>
    <property type="match status" value="1"/>
</dbReference>
<evidence type="ECO:0000256" key="9">
    <source>
        <dbReference type="ARBA" id="ARBA00023237"/>
    </source>
</evidence>
<dbReference type="NCBIfam" id="TIGR04057">
    <property type="entry name" value="SusC_RagA_signa"/>
    <property type="match status" value="1"/>
</dbReference>
<keyword evidence="9 10" id="KW-0998">Cell outer membrane</keyword>
<dbReference type="Pfam" id="PF07715">
    <property type="entry name" value="Plug"/>
    <property type="match status" value="1"/>
</dbReference>
<keyword evidence="3 10" id="KW-1134">Transmembrane beta strand</keyword>
<keyword evidence="2 10" id="KW-0813">Transport</keyword>
<dbReference type="AlphaFoldDB" id="A0A0J6FJ50"/>
<evidence type="ECO:0000259" key="12">
    <source>
        <dbReference type="SMART" id="SM00965"/>
    </source>
</evidence>
<evidence type="ECO:0000256" key="3">
    <source>
        <dbReference type="ARBA" id="ARBA00022452"/>
    </source>
</evidence>
<keyword evidence="5 10" id="KW-0812">Transmembrane</keyword>
<dbReference type="GO" id="GO:0006826">
    <property type="term" value="P:iron ion transport"/>
    <property type="evidence" value="ECO:0007669"/>
    <property type="project" value="UniProtKB-KW"/>
</dbReference>
<evidence type="ECO:0000313" key="13">
    <source>
        <dbReference type="EMBL" id="KMM34467.1"/>
    </source>
</evidence>
<evidence type="ECO:0000256" key="10">
    <source>
        <dbReference type="PROSITE-ProRule" id="PRU01360"/>
    </source>
</evidence>
<dbReference type="PROSITE" id="PS52016">
    <property type="entry name" value="TONB_DEPENDENT_REC_3"/>
    <property type="match status" value="1"/>
</dbReference>
<dbReference type="Gene3D" id="2.40.170.20">
    <property type="entry name" value="TonB-dependent receptor, beta-barrel domain"/>
    <property type="match status" value="1"/>
</dbReference>
<protein>
    <submittedName>
        <fullName evidence="13">Membrane protein</fullName>
    </submittedName>
</protein>
<dbReference type="SUPFAM" id="SSF49464">
    <property type="entry name" value="Carboxypeptidase regulatory domain-like"/>
    <property type="match status" value="1"/>
</dbReference>
<dbReference type="Gene3D" id="2.170.130.10">
    <property type="entry name" value="TonB-dependent receptor, plug domain"/>
    <property type="match status" value="1"/>
</dbReference>
<dbReference type="RefSeq" id="WP_048314879.1">
    <property type="nucleotide sequence ID" value="NZ_LFJV01000017.1"/>
</dbReference>
<evidence type="ECO:0000256" key="6">
    <source>
        <dbReference type="ARBA" id="ARBA00023004"/>
    </source>
</evidence>
<comment type="caution">
    <text evidence="13">The sequence shown here is derived from an EMBL/GenBank/DDBJ whole genome shotgun (WGS) entry which is preliminary data.</text>
</comment>
<dbReference type="InterPro" id="IPR037066">
    <property type="entry name" value="Plug_dom_sf"/>
</dbReference>
<dbReference type="NCBIfam" id="TIGR04056">
    <property type="entry name" value="OMP_RagA_SusC"/>
    <property type="match status" value="1"/>
</dbReference>
<comment type="similarity">
    <text evidence="10 11">Belongs to the TonB-dependent receptor family.</text>
</comment>
<name>A0A0J6FJ50_9BACT</name>
<comment type="subcellular location">
    <subcellularLocation>
        <location evidence="1 10">Cell outer membrane</location>
        <topology evidence="1 10">Multi-pass membrane protein</topology>
    </subcellularLocation>
</comment>
<sequence>MKNILYRGSFVPLKPQFKHIFRIMKLAFMCLFVFVSGLFATEASSQTARVSIVANSISTKDLIREIEKQTEYLFVYNKNEVDLNQTVTINADNKTVAEILNKTFGNTDIVYAMEGSNIMLMKKESKAEVQASQQKEKTVNGIITDENGEAIIGANVSVKETTIGTITDVDGNFSLSIPENSLLQISYIGYLTQEIAVGNKSSFSIKLLEDTQKIEEVVVVGYGVQKKQTVTASASTVKVKSLESLLSTNLSSSLGGRVSGLLVQQSSGEAGYENPKIIIRGSSSPTSSDPLIVVDGIVGRSMSQLDPSEIESMTVLKDASAVAPYGARGANGVILITTKRGNTGKTSVNYSFKGGFGVPTRMPKIASSYDHARLMNDAWRNKEMSMGNDPGMYGVYTEDELQKFRDGSDPYGYPNTNWTKEVLLPRAWQQQHSLTASGGNSSVKYFVGFGFVNQDALYGDTRTNTPSTDFKRYNIRANIDANIIDKWLTLSADMAYRQEDRNTIAESTSFIFSNMYRNPQTDPGRFPDGKLGKVSLGYNPIGLVTDGGYSHNRKSILNTRFVLDLKIPGVEGLNVKGIFAYDKDFDKTKTWTSPVNFYIWNKILGEYDGSSPNKEGADLKESFEQNQSYTFEAQASYNKTIAKDHQLGALFVFTTSQGQGDDFWAARYKYQISSIHQLFAGPDKDKDNSGKAKEDAKVGSVFRLTYNYKEKYMLEANGRIDGSEKFPKAKRYGFFPSVSAAWRISSEPFMEPVEHIVNNLKIRTSWGKAGTDNIGRFRYMSAYGTGDNAVFGGQSPEIAIGYTENRFPNPNITWETSEMFNVGVDASFFNSKLTLEADYFYKITRDILRERTDMPGILGYKLPAANVGTVDNRGIDMNLSHRNTVGEFNYSVTGNLTWARNKVIDLLEPAGQKNNPNTRITGRPMNQQFGYEALGLFQSDEEADNSPQPQFGKAKAGDIKYKDQNGDGIIDAEDKVAIGRSKFPELVFGLNLNGEYKGFDIQLFFQGAGLTTYGYTGFLAHPYSEGKGSTLFEHHINNTWTPENRDAEFPRLYYGGNPNNNYTSSFWQRDGSYLRLKNIEIGYDFKKYLLKNVAMIQGLRLFASAQNLFTISAIKYMDPELRTDNATDAGMDGSAYPQMKNYTLGVNITF</sequence>
<dbReference type="Pfam" id="PF13715">
    <property type="entry name" value="CarbopepD_reg_2"/>
    <property type="match status" value="1"/>
</dbReference>
<feature type="domain" description="Secretin/TonB short N-terminal" evidence="12">
    <location>
        <begin position="72"/>
        <end position="123"/>
    </location>
</feature>
<dbReference type="InterPro" id="IPR000531">
    <property type="entry name" value="Beta-barrel_TonB"/>
</dbReference>
<evidence type="ECO:0000256" key="5">
    <source>
        <dbReference type="ARBA" id="ARBA00022692"/>
    </source>
</evidence>
<dbReference type="InterPro" id="IPR011662">
    <property type="entry name" value="Secretin/TonB_short_N"/>
</dbReference>
<dbReference type="InterPro" id="IPR023996">
    <property type="entry name" value="TonB-dep_OMP_SusC/RagA"/>
</dbReference>
<keyword evidence="4" id="KW-0410">Iron transport</keyword>
<dbReference type="InterPro" id="IPR012910">
    <property type="entry name" value="Plug_dom"/>
</dbReference>
<dbReference type="GO" id="GO:0009279">
    <property type="term" value="C:cell outer membrane"/>
    <property type="evidence" value="ECO:0007669"/>
    <property type="project" value="UniProtKB-SubCell"/>
</dbReference>
<dbReference type="Proteomes" id="UP000036166">
    <property type="component" value="Unassembled WGS sequence"/>
</dbReference>
<evidence type="ECO:0000256" key="7">
    <source>
        <dbReference type="ARBA" id="ARBA00023077"/>
    </source>
</evidence>
<dbReference type="InterPro" id="IPR036942">
    <property type="entry name" value="Beta-barrel_TonB_sf"/>
</dbReference>
<accession>A0A0J6FJ50</accession>
<dbReference type="SMART" id="SM00965">
    <property type="entry name" value="STN"/>
    <property type="match status" value="1"/>
</dbReference>
<dbReference type="InterPro" id="IPR039426">
    <property type="entry name" value="TonB-dep_rcpt-like"/>
</dbReference>
<dbReference type="PATRIC" id="fig|328812.4.peg.1591"/>
<evidence type="ECO:0000256" key="2">
    <source>
        <dbReference type="ARBA" id="ARBA00022448"/>
    </source>
</evidence>
<gene>
    <name evidence="13" type="ORF">ACM15_06790</name>
</gene>
<dbReference type="FunFam" id="2.170.130.10:FF:000003">
    <property type="entry name" value="SusC/RagA family TonB-linked outer membrane protein"/>
    <property type="match status" value="1"/>
</dbReference>
<evidence type="ECO:0000256" key="11">
    <source>
        <dbReference type="RuleBase" id="RU003357"/>
    </source>
</evidence>
<dbReference type="Pfam" id="PF07660">
    <property type="entry name" value="STN"/>
    <property type="match status" value="1"/>
</dbReference>
<dbReference type="EMBL" id="LFJV01000017">
    <property type="protein sequence ID" value="KMM34467.1"/>
    <property type="molecule type" value="Genomic_DNA"/>
</dbReference>
<dbReference type="InterPro" id="IPR008969">
    <property type="entry name" value="CarboxyPept-like_regulatory"/>
</dbReference>
<proteinExistence type="inferred from homology"/>
<evidence type="ECO:0000256" key="4">
    <source>
        <dbReference type="ARBA" id="ARBA00022496"/>
    </source>
</evidence>
<evidence type="ECO:0000313" key="14">
    <source>
        <dbReference type="Proteomes" id="UP000036166"/>
    </source>
</evidence>
<keyword evidence="8 10" id="KW-0472">Membrane</keyword>
<dbReference type="SUPFAM" id="SSF56935">
    <property type="entry name" value="Porins"/>
    <property type="match status" value="1"/>
</dbReference>